<dbReference type="EMBL" id="SJPJ01000001">
    <property type="protein sequence ID" value="TWT79563.1"/>
    <property type="molecule type" value="Genomic_DNA"/>
</dbReference>
<evidence type="ECO:0000313" key="2">
    <source>
        <dbReference type="Proteomes" id="UP000315010"/>
    </source>
</evidence>
<dbReference type="AlphaFoldDB" id="A0A5C5YYK1"/>
<name>A0A5C5YYK1_9BACT</name>
<accession>A0A5C5YYK1</accession>
<organism evidence="1 2">
    <name type="scientific">Novipirellula herctigrandis</name>
    <dbReference type="NCBI Taxonomy" id="2527986"/>
    <lineage>
        <taxon>Bacteria</taxon>
        <taxon>Pseudomonadati</taxon>
        <taxon>Planctomycetota</taxon>
        <taxon>Planctomycetia</taxon>
        <taxon>Pirellulales</taxon>
        <taxon>Pirellulaceae</taxon>
        <taxon>Novipirellula</taxon>
    </lineage>
</organism>
<dbReference type="OrthoDB" id="280691at2"/>
<keyword evidence="2" id="KW-1185">Reference proteome</keyword>
<evidence type="ECO:0000313" key="1">
    <source>
        <dbReference type="EMBL" id="TWT79563.1"/>
    </source>
</evidence>
<protein>
    <submittedName>
        <fullName evidence="1">Uncharacterized protein</fullName>
    </submittedName>
</protein>
<sequence length="465" mass="51660">MKTTTSSTILSLALIATTLVLYSGRVFADTPNASMNSETSLEAAWELLLGSDPESTRAILQLAQTPAQTLAFVAERLHPVSLTTDRLQSLLDDLRSPDGEVWQAAFRELEYFDPRLASGLEELVELDEMKTSPARNRLVAVLSGRKIKRIADYKYITLRPVRDDGFNFFGSNNPDRGGHSWWAEHKIERLISGTSGNPKHEWTRIIRAICLLESFGTPESMAIIERLSEGHPDAQPTRIALGALAGSEKGKRRDASLESVWESLLGHEPESTRALLQLEKNATLATAFLAERIRPLHLTDDRLEALLNALQSSDDNVWQLAYQELSYFDPRLALTIDELLGHESMKQSPGRNRLASILIGTDISNIAKWKFIRLHRVGDGFNFCCSDDPDTCGANHWGEPNISFLGGNSDPKPEWTRLARAIVLLEHFGGPEAIKIIQRMSEGHPDAQPTVLASAILSRHTEAEQ</sequence>
<dbReference type="RefSeq" id="WP_146394755.1">
    <property type="nucleotide sequence ID" value="NZ_SJPJ01000001.1"/>
</dbReference>
<reference evidence="1 2" key="1">
    <citation type="submission" date="2019-02" db="EMBL/GenBank/DDBJ databases">
        <title>Deep-cultivation of Planctomycetes and their phenomic and genomic characterization uncovers novel biology.</title>
        <authorList>
            <person name="Wiegand S."/>
            <person name="Jogler M."/>
            <person name="Boedeker C."/>
            <person name="Pinto D."/>
            <person name="Vollmers J."/>
            <person name="Rivas-Marin E."/>
            <person name="Kohn T."/>
            <person name="Peeters S.H."/>
            <person name="Heuer A."/>
            <person name="Rast P."/>
            <person name="Oberbeckmann S."/>
            <person name="Bunk B."/>
            <person name="Jeske O."/>
            <person name="Meyerdierks A."/>
            <person name="Storesund J.E."/>
            <person name="Kallscheuer N."/>
            <person name="Luecker S."/>
            <person name="Lage O.M."/>
            <person name="Pohl T."/>
            <person name="Merkel B.J."/>
            <person name="Hornburger P."/>
            <person name="Mueller R.-W."/>
            <person name="Bruemmer F."/>
            <person name="Labrenz M."/>
            <person name="Spormann A.M."/>
            <person name="Op Den Camp H."/>
            <person name="Overmann J."/>
            <person name="Amann R."/>
            <person name="Jetten M.S.M."/>
            <person name="Mascher T."/>
            <person name="Medema M.H."/>
            <person name="Devos D.P."/>
            <person name="Kaster A.-K."/>
            <person name="Ovreas L."/>
            <person name="Rohde M."/>
            <person name="Galperin M.Y."/>
            <person name="Jogler C."/>
        </authorList>
    </citation>
    <scope>NUCLEOTIDE SEQUENCE [LARGE SCALE GENOMIC DNA]</scope>
    <source>
        <strain evidence="1 2">CA13</strain>
    </source>
</reference>
<dbReference type="Proteomes" id="UP000315010">
    <property type="component" value="Unassembled WGS sequence"/>
</dbReference>
<proteinExistence type="predicted"/>
<gene>
    <name evidence="1" type="ORF">CA13_09670</name>
</gene>
<comment type="caution">
    <text evidence="1">The sequence shown here is derived from an EMBL/GenBank/DDBJ whole genome shotgun (WGS) entry which is preliminary data.</text>
</comment>